<protein>
    <submittedName>
        <fullName evidence="3">Putative wd domain containing protein</fullName>
    </submittedName>
</protein>
<dbReference type="InterPro" id="IPR001680">
    <property type="entry name" value="WD40_rpt"/>
</dbReference>
<dbReference type="InterPro" id="IPR019417">
    <property type="entry name" value="DUF2415"/>
</dbReference>
<feature type="region of interest" description="Disordered" evidence="1">
    <location>
        <begin position="572"/>
        <end position="620"/>
    </location>
</feature>
<reference evidence="3 4" key="1">
    <citation type="journal article" date="2018" name="BMC Genomics">
        <title>Comparative genome analyses reveal sequence features reflecting distinct modes of host-adaptation between dicot and monocot powdery mildew.</title>
        <authorList>
            <person name="Wu Y."/>
            <person name="Ma X."/>
            <person name="Pan Z."/>
            <person name="Kale S.D."/>
            <person name="Song Y."/>
            <person name="King H."/>
            <person name="Zhang Q."/>
            <person name="Presley C."/>
            <person name="Deng X."/>
            <person name="Wei C.I."/>
            <person name="Xiao S."/>
        </authorList>
    </citation>
    <scope>NUCLEOTIDE SEQUENCE [LARGE SCALE GENOMIC DNA]</scope>
    <source>
        <strain evidence="3">UMSG1</strain>
    </source>
</reference>
<accession>A0A420IQQ1</accession>
<name>A0A420IQQ1_9PEZI</name>
<evidence type="ECO:0000259" key="2">
    <source>
        <dbReference type="Pfam" id="PF10313"/>
    </source>
</evidence>
<evidence type="ECO:0000313" key="3">
    <source>
        <dbReference type="EMBL" id="RKF76854.1"/>
    </source>
</evidence>
<dbReference type="Proteomes" id="UP000285326">
    <property type="component" value="Unassembled WGS sequence"/>
</dbReference>
<comment type="caution">
    <text evidence="3">The sequence shown here is derived from an EMBL/GenBank/DDBJ whole genome shotgun (WGS) entry which is preliminary data.</text>
</comment>
<feature type="domain" description="DUF2415" evidence="2">
    <location>
        <begin position="325"/>
        <end position="362"/>
    </location>
</feature>
<dbReference type="EMBL" id="MCBS01022426">
    <property type="protein sequence ID" value="RKF76854.1"/>
    <property type="molecule type" value="Genomic_DNA"/>
</dbReference>
<dbReference type="PANTHER" id="PTHR43991">
    <property type="entry name" value="WD REPEAT PROTEIN (AFU_ORTHOLOGUE AFUA_8G05640)-RELATED"/>
    <property type="match status" value="1"/>
</dbReference>
<dbReference type="SMART" id="SM00320">
    <property type="entry name" value="WD40"/>
    <property type="match status" value="3"/>
</dbReference>
<sequence>MAVIATGESLHRTAIDLILPRPLKFYGAPMSSGHWQLRSLICSPRPNTLLYPNGKDIVVLNTETHESYLLTTLSFEPRCLTTSNGWLCCGGENGDYAAIYFGCEAYSDLCPQPGAEPVSSLHQEQTPSWRSRSIQKRNIHIWPLLEITSTVGAEIVNCISIWSPSDISSERTYSESVALVSNNDQSISILSLANSRVIEKLTLPDCVNRSLMSPDGDMLISVCDDPFLYIHRRKLREFNKNDPPHSKERRYYWDLEGRVQLEGQLRADRSESRGSFAASFSPSGKYLAVATQYGIISVFDKEEIFAPPVSIFTSSRMNDSGEGYVRVVEFCSGSFDLLAWTESKGRIGVADVRDLFVSRQILFLDPTNLEDVEKISINDRPEEPSWDTRHLRADSFHRVIQDTSGLVSGNTNLRQPRMMTRGELNVLSHRRTQLRHLDPHVSRQQREGSLARVEAPTTSAWRNSIEIRRPISITYSPRVIRSVRNYTAGLPETLRDFLSQDRAPSFRSFINDRNRENERRNQQEHDGNSGLPRSPNTQNNIIPLADSENLVEREIPRNERYATANLERLSLSLSQDRDNESESSWTRTNSPQQLNTAQSLSNNESTNTRTEEEDIDRAETENRMDELIDFALDAQRIFSAQRNRSQGGIFAVLGLCWSQDGKILYAATEDGVHEYHVNIRGRKLFPRLALC</sequence>
<organism evidence="3 4">
    <name type="scientific">Golovinomyces cichoracearum</name>
    <dbReference type="NCBI Taxonomy" id="62708"/>
    <lineage>
        <taxon>Eukaryota</taxon>
        <taxon>Fungi</taxon>
        <taxon>Dikarya</taxon>
        <taxon>Ascomycota</taxon>
        <taxon>Pezizomycotina</taxon>
        <taxon>Leotiomycetes</taxon>
        <taxon>Erysiphales</taxon>
        <taxon>Erysiphaceae</taxon>
        <taxon>Golovinomyces</taxon>
    </lineage>
</organism>
<feature type="compositionally biased region" description="Basic and acidic residues" evidence="1">
    <location>
        <begin position="510"/>
        <end position="527"/>
    </location>
</feature>
<dbReference type="AlphaFoldDB" id="A0A420IQQ1"/>
<dbReference type="InterPro" id="IPR015943">
    <property type="entry name" value="WD40/YVTN_repeat-like_dom_sf"/>
</dbReference>
<gene>
    <name evidence="3" type="ORF">GcM1_224068</name>
</gene>
<dbReference type="SUPFAM" id="SSF50978">
    <property type="entry name" value="WD40 repeat-like"/>
    <property type="match status" value="1"/>
</dbReference>
<proteinExistence type="predicted"/>
<evidence type="ECO:0000313" key="4">
    <source>
        <dbReference type="Proteomes" id="UP000285326"/>
    </source>
</evidence>
<dbReference type="Gene3D" id="2.130.10.10">
    <property type="entry name" value="YVTN repeat-like/Quinoprotein amine dehydrogenase"/>
    <property type="match status" value="1"/>
</dbReference>
<evidence type="ECO:0000256" key="1">
    <source>
        <dbReference type="SAM" id="MobiDB-lite"/>
    </source>
</evidence>
<dbReference type="SUPFAM" id="SSF69322">
    <property type="entry name" value="Tricorn protease domain 2"/>
    <property type="match status" value="1"/>
</dbReference>
<dbReference type="InterPro" id="IPR036322">
    <property type="entry name" value="WD40_repeat_dom_sf"/>
</dbReference>
<dbReference type="PANTHER" id="PTHR43991:SF9">
    <property type="entry name" value="DUF2415 DOMAIN-CONTAINING PROTEIN"/>
    <property type="match status" value="1"/>
</dbReference>
<feature type="compositionally biased region" description="Low complexity" evidence="1">
    <location>
        <begin position="599"/>
        <end position="608"/>
    </location>
</feature>
<feature type="compositionally biased region" description="Polar residues" evidence="1">
    <location>
        <begin position="582"/>
        <end position="598"/>
    </location>
</feature>
<feature type="region of interest" description="Disordered" evidence="1">
    <location>
        <begin position="509"/>
        <end position="548"/>
    </location>
</feature>
<dbReference type="Pfam" id="PF10313">
    <property type="entry name" value="DUF2415"/>
    <property type="match status" value="1"/>
</dbReference>